<dbReference type="EC" id="6.3.4.21" evidence="6"/>
<keyword evidence="6" id="KW-0436">Ligase</keyword>
<evidence type="ECO:0000313" key="6">
    <source>
        <dbReference type="EMBL" id="WPD20097.1"/>
    </source>
</evidence>
<dbReference type="Proteomes" id="UP001304683">
    <property type="component" value="Chromosome"/>
</dbReference>
<dbReference type="InterPro" id="IPR037128">
    <property type="entry name" value="Quinolinate_PRibosylTase_N_sf"/>
</dbReference>
<evidence type="ECO:0000259" key="5">
    <source>
        <dbReference type="Pfam" id="PF02749"/>
    </source>
</evidence>
<evidence type="ECO:0000256" key="1">
    <source>
        <dbReference type="ARBA" id="ARBA00022679"/>
    </source>
</evidence>
<dbReference type="Pfam" id="PF01729">
    <property type="entry name" value="QRPTase_C"/>
    <property type="match status" value="1"/>
</dbReference>
<dbReference type="InterPro" id="IPR002638">
    <property type="entry name" value="Quinolinate_PRibosylTrfase_C"/>
</dbReference>
<dbReference type="GO" id="GO:0016757">
    <property type="term" value="F:glycosyltransferase activity"/>
    <property type="evidence" value="ECO:0007669"/>
    <property type="project" value="UniProtKB-KW"/>
</dbReference>
<dbReference type="PANTHER" id="PTHR43202">
    <property type="entry name" value="NICOTINATE-NUCLEOTIDE PYROPHOSPHORYLASE"/>
    <property type="match status" value="1"/>
</dbReference>
<evidence type="ECO:0000256" key="2">
    <source>
        <dbReference type="ARBA" id="ARBA00047445"/>
    </source>
</evidence>
<feature type="region of interest" description="Disordered" evidence="3">
    <location>
        <begin position="1"/>
        <end position="20"/>
    </location>
</feature>
<dbReference type="NCBIfam" id="NF006415">
    <property type="entry name" value="PRK08662.1"/>
    <property type="match status" value="1"/>
</dbReference>
<proteinExistence type="predicted"/>
<dbReference type="InterPro" id="IPR036068">
    <property type="entry name" value="Nicotinate_pribotase-like_C"/>
</dbReference>
<dbReference type="SUPFAM" id="SSF51690">
    <property type="entry name" value="Nicotinate/Quinolinate PRTase C-terminal domain-like"/>
    <property type="match status" value="1"/>
</dbReference>
<dbReference type="Gene3D" id="3.90.1170.20">
    <property type="entry name" value="Quinolinate phosphoribosyl transferase, N-terminal domain"/>
    <property type="match status" value="1"/>
</dbReference>
<keyword evidence="6" id="KW-0328">Glycosyltransferase</keyword>
<accession>A0ABZ0QRH9</accession>
<dbReference type="GO" id="GO:0004516">
    <property type="term" value="F:nicotinate phosphoribosyltransferase activity"/>
    <property type="evidence" value="ECO:0007669"/>
    <property type="project" value="UniProtKB-EC"/>
</dbReference>
<evidence type="ECO:0000259" key="4">
    <source>
        <dbReference type="Pfam" id="PF01729"/>
    </source>
</evidence>
<dbReference type="InterPro" id="IPR022412">
    <property type="entry name" value="Quinolinate_PRibosylTrfase_N"/>
</dbReference>
<keyword evidence="7" id="KW-1185">Reference proteome</keyword>
<dbReference type="PANTHER" id="PTHR43202:SF1">
    <property type="entry name" value="NICOTINATE PHOSPHORIBOSYLTRANSFERASE"/>
    <property type="match status" value="1"/>
</dbReference>
<feature type="domain" description="Quinolinate phosphoribosyl transferase N-terminal" evidence="5">
    <location>
        <begin position="47"/>
        <end position="135"/>
    </location>
</feature>
<dbReference type="EMBL" id="CP132508">
    <property type="protein sequence ID" value="WPD20097.1"/>
    <property type="molecule type" value="Genomic_DNA"/>
</dbReference>
<evidence type="ECO:0000313" key="7">
    <source>
        <dbReference type="Proteomes" id="UP001304683"/>
    </source>
</evidence>
<feature type="domain" description="Quinolinate phosphoribosyl transferase C-terminal" evidence="4">
    <location>
        <begin position="139"/>
        <end position="327"/>
    </location>
</feature>
<keyword evidence="1" id="KW-0808">Transferase</keyword>
<evidence type="ECO:0000256" key="3">
    <source>
        <dbReference type="SAM" id="MobiDB-lite"/>
    </source>
</evidence>
<organism evidence="6 7">
    <name type="scientific">Thermaerobacter composti</name>
    <dbReference type="NCBI Taxonomy" id="554949"/>
    <lineage>
        <taxon>Bacteria</taxon>
        <taxon>Bacillati</taxon>
        <taxon>Bacillota</taxon>
        <taxon>Clostridia</taxon>
        <taxon>Eubacteriales</taxon>
        <taxon>Clostridiales Family XVII. Incertae Sedis</taxon>
        <taxon>Thermaerobacter</taxon>
    </lineage>
</organism>
<comment type="catalytic activity">
    <reaction evidence="2">
        <text>nicotinate beta-D-ribonucleotide + CO2 + diphosphate = quinolinate + 5-phospho-alpha-D-ribose 1-diphosphate + 2 H(+)</text>
        <dbReference type="Rhea" id="RHEA:12733"/>
        <dbReference type="ChEBI" id="CHEBI:15378"/>
        <dbReference type="ChEBI" id="CHEBI:16526"/>
        <dbReference type="ChEBI" id="CHEBI:29959"/>
        <dbReference type="ChEBI" id="CHEBI:33019"/>
        <dbReference type="ChEBI" id="CHEBI:57502"/>
        <dbReference type="ChEBI" id="CHEBI:58017"/>
        <dbReference type="EC" id="2.4.2.19"/>
    </reaction>
</comment>
<dbReference type="SUPFAM" id="SSF54675">
    <property type="entry name" value="Nicotinate/Quinolinate PRTase N-terminal domain-like"/>
    <property type="match status" value="1"/>
</dbReference>
<protein>
    <submittedName>
        <fullName evidence="6">Nicotinate phosphoribosyltransferase</fullName>
        <ecNumber evidence="6">6.3.4.21</ecNumber>
    </submittedName>
</protein>
<gene>
    <name evidence="6" type="ORF">Q5761_05540</name>
</gene>
<name>A0ABZ0QRH9_9FIRM</name>
<reference evidence="6 7" key="1">
    <citation type="submission" date="2023-08" db="EMBL/GenBank/DDBJ databases">
        <title>Genome sequence of Thermaerobacter compostii strain Ins1, a spore-forming filamentous bacterium isolated from a deep geothermal reservoir.</title>
        <authorList>
            <person name="Bregnard D."/>
            <person name="Gonzalez D."/>
            <person name="Junier P."/>
        </authorList>
    </citation>
    <scope>NUCLEOTIDE SEQUENCE [LARGE SCALE GENOMIC DNA]</scope>
    <source>
        <strain evidence="6 7">Ins1</strain>
    </source>
</reference>
<sequence>MASAGEPEAPATQGRVDSFATLDAVRPGPRRLHSATHEEIRRGATTDVYFVKTYEVLRHLGALDTPVTADVFANRAGILCGVEEVLELLRGLPVAVWAADEGQPVEAGQVVLRIQGPYGAFGLYETALLGMLASATGWATAARQVKEAAGETPVICFGARHVHPAVAPVMERAAVVGGMDGASCILGARLAGRDPVGTLPHAVMLIVGDTLTVAEAADRVFPPQEGRVVLVDTFQDEAVEAVRVAAAMGRRLAAVRLDTPSERGGVTPGLVREVKARLAQAGFGHVKVFVSGGITPERIPPLKAAGADAFGVGSYVAAAPPVDMTMDIKEVAGRPVAKRGRIPGAPADPRLRRRL</sequence>
<dbReference type="Pfam" id="PF02749">
    <property type="entry name" value="QRPTase_N"/>
    <property type="match status" value="1"/>
</dbReference>
<dbReference type="Gene3D" id="3.20.20.70">
    <property type="entry name" value="Aldolase class I"/>
    <property type="match status" value="1"/>
</dbReference>
<dbReference type="InterPro" id="IPR013785">
    <property type="entry name" value="Aldolase_TIM"/>
</dbReference>
<dbReference type="InterPro" id="IPR053190">
    <property type="entry name" value="NAPRTase-like"/>
</dbReference>
<dbReference type="RefSeq" id="WP_318751491.1">
    <property type="nucleotide sequence ID" value="NZ_CP132508.1"/>
</dbReference>